<keyword evidence="1" id="KW-1133">Transmembrane helix</keyword>
<dbReference type="PANTHER" id="PTHR23028:SF131">
    <property type="entry name" value="BLR2367 PROTEIN"/>
    <property type="match status" value="1"/>
</dbReference>
<keyword evidence="4" id="KW-1185">Reference proteome</keyword>
<dbReference type="AlphaFoldDB" id="A0A368YX32"/>
<dbReference type="PANTHER" id="PTHR23028">
    <property type="entry name" value="ACETYLTRANSFERASE"/>
    <property type="match status" value="1"/>
</dbReference>
<feature type="transmembrane region" description="Helical" evidence="1">
    <location>
        <begin position="7"/>
        <end position="25"/>
    </location>
</feature>
<comment type="caution">
    <text evidence="3">The sequence shown here is derived from an EMBL/GenBank/DDBJ whole genome shotgun (WGS) entry which is preliminary data.</text>
</comment>
<feature type="transmembrane region" description="Helical" evidence="1">
    <location>
        <begin position="289"/>
        <end position="307"/>
    </location>
</feature>
<feature type="transmembrane region" description="Helical" evidence="1">
    <location>
        <begin position="45"/>
        <end position="62"/>
    </location>
</feature>
<dbReference type="Proteomes" id="UP000253345">
    <property type="component" value="Unassembled WGS sequence"/>
</dbReference>
<feature type="transmembrane region" description="Helical" evidence="1">
    <location>
        <begin position="114"/>
        <end position="135"/>
    </location>
</feature>
<dbReference type="GO" id="GO:0016747">
    <property type="term" value="F:acyltransferase activity, transferring groups other than amino-acyl groups"/>
    <property type="evidence" value="ECO:0007669"/>
    <property type="project" value="InterPro"/>
</dbReference>
<dbReference type="InterPro" id="IPR050879">
    <property type="entry name" value="Acyltransferase_3"/>
</dbReference>
<sequence>MFQNVQLLRGIAAAMVVMYHAVPWLPFDPAAPPLIQRIFDLWGKSGVDLFFVISGFVIMYSQSRAQRPFGAFLRDRALRILPLYWLLTATFMVLLLALPNSFAGQPPVTAERVLLSFGMVNWLLLREWPILFVGWTLEYEALFYLLFALASLILPLRRVAWVLGPVLALMAAMGWVEDMVLEFVAGMLIARLRISRSHLPYAGVILALGLVLFLLPILGTPVAPRSLYLGIPSAMIVLGAVFLPQVRSRIGGYFGAASYSIYLGQVFALPVAYRAVQKLMPDAGYDLKVLAMGAIGIALGCLLYSVIEQPMTRWLRSRMQAGGRVPA</sequence>
<keyword evidence="1" id="KW-0472">Membrane</keyword>
<accession>A0A368YX32</accession>
<evidence type="ECO:0000256" key="1">
    <source>
        <dbReference type="SAM" id="Phobius"/>
    </source>
</evidence>
<evidence type="ECO:0000313" key="4">
    <source>
        <dbReference type="Proteomes" id="UP000253345"/>
    </source>
</evidence>
<dbReference type="GO" id="GO:0016020">
    <property type="term" value="C:membrane"/>
    <property type="evidence" value="ECO:0007669"/>
    <property type="project" value="TreeGrafter"/>
</dbReference>
<feature type="transmembrane region" description="Helical" evidence="1">
    <location>
        <begin position="142"/>
        <end position="160"/>
    </location>
</feature>
<evidence type="ECO:0000313" key="3">
    <source>
        <dbReference type="EMBL" id="RCW83826.1"/>
    </source>
</evidence>
<feature type="transmembrane region" description="Helical" evidence="1">
    <location>
        <begin position="166"/>
        <end position="189"/>
    </location>
</feature>
<feature type="transmembrane region" description="Helical" evidence="1">
    <location>
        <begin position="250"/>
        <end position="269"/>
    </location>
</feature>
<dbReference type="InterPro" id="IPR002656">
    <property type="entry name" value="Acyl_transf_3_dom"/>
</dbReference>
<feature type="transmembrane region" description="Helical" evidence="1">
    <location>
        <begin position="225"/>
        <end position="243"/>
    </location>
</feature>
<protein>
    <submittedName>
        <fullName evidence="3">Peptidoglycan/LPS O-acetylase OafA/YrhL</fullName>
    </submittedName>
</protein>
<dbReference type="OrthoDB" id="9796461at2"/>
<proteinExistence type="predicted"/>
<feature type="transmembrane region" description="Helical" evidence="1">
    <location>
        <begin position="83"/>
        <end position="102"/>
    </location>
</feature>
<reference evidence="3 4" key="1">
    <citation type="submission" date="2018-07" db="EMBL/GenBank/DDBJ databases">
        <title>Genomic Encyclopedia of Type Strains, Phase III (KMG-III): the genomes of soil and plant-associated and newly described type strains.</title>
        <authorList>
            <person name="Whitman W."/>
        </authorList>
    </citation>
    <scope>NUCLEOTIDE SEQUENCE [LARGE SCALE GENOMIC DNA]</scope>
    <source>
        <strain evidence="3 4">CECT 8525</strain>
    </source>
</reference>
<feature type="domain" description="Acyltransferase 3" evidence="2">
    <location>
        <begin position="4"/>
        <end position="304"/>
    </location>
</feature>
<gene>
    <name evidence="3" type="ORF">DFP89_1097</name>
</gene>
<evidence type="ECO:0000259" key="2">
    <source>
        <dbReference type="Pfam" id="PF01757"/>
    </source>
</evidence>
<dbReference type="GO" id="GO:0000271">
    <property type="term" value="P:polysaccharide biosynthetic process"/>
    <property type="evidence" value="ECO:0007669"/>
    <property type="project" value="TreeGrafter"/>
</dbReference>
<dbReference type="RefSeq" id="WP_114349187.1">
    <property type="nucleotide sequence ID" value="NZ_QPJL01000009.1"/>
</dbReference>
<dbReference type="Pfam" id="PF01757">
    <property type="entry name" value="Acyl_transf_3"/>
    <property type="match status" value="1"/>
</dbReference>
<feature type="transmembrane region" description="Helical" evidence="1">
    <location>
        <begin position="201"/>
        <end position="219"/>
    </location>
</feature>
<organism evidence="3 4">
    <name type="scientific">Paracoccus lutimaris</name>
    <dbReference type="NCBI Taxonomy" id="1490030"/>
    <lineage>
        <taxon>Bacteria</taxon>
        <taxon>Pseudomonadati</taxon>
        <taxon>Pseudomonadota</taxon>
        <taxon>Alphaproteobacteria</taxon>
        <taxon>Rhodobacterales</taxon>
        <taxon>Paracoccaceae</taxon>
        <taxon>Paracoccus</taxon>
    </lineage>
</organism>
<name>A0A368YX32_9RHOB</name>
<dbReference type="EMBL" id="QPJL01000009">
    <property type="protein sequence ID" value="RCW83826.1"/>
    <property type="molecule type" value="Genomic_DNA"/>
</dbReference>
<keyword evidence="1" id="KW-0812">Transmembrane</keyword>